<feature type="domain" description="HTH myb-type" evidence="8">
    <location>
        <begin position="303"/>
        <end position="350"/>
    </location>
</feature>
<sequence>MDIQQVNSLPLMERKYILLCLSEFEVAGLLDVVQTQLQNTEDSLVALSSAIYSRENLTYEKSEPTSSSEQSFPLSPSNVSSGDSTPRRAPLKMGMSLFVDEYGNLMPSNADAVAKWSSRYLRNLPTFRKKYDWTIQHWQHSEDETLDRLVHENLRQWLLDKFHIHPDPYLVSASGLTEKDIHSKQDFALMLAIQKMFSLLQELNHSPESLDNFWKSFWNSISTQLGGKIIRSGKECSTYWMKIIEERCNQKVWDKDEDDHLSKIASQHNYHDWWQIAANHGYNRTPLACLTRYQRYLTRHSFKLNWDAEEDEQLRQIVMETGLSLTGPCKWNHVAAHFPGRTNAQCRSRWYHSIQENLKHGFFSPLEDIKLQLLVSAYGRGNWTKVAQHLEGRTDMKCRERYENVLYPRLKKGAWTKEENSRLLEGIQKYGYKKWSSIR</sequence>
<proteinExistence type="predicted"/>
<organism evidence="9 10">
    <name type="scientific">Cardiosporidium cionae</name>
    <dbReference type="NCBI Taxonomy" id="476202"/>
    <lineage>
        <taxon>Eukaryota</taxon>
        <taxon>Sar</taxon>
        <taxon>Alveolata</taxon>
        <taxon>Apicomplexa</taxon>
        <taxon>Aconoidasida</taxon>
        <taxon>Nephromycida</taxon>
        <taxon>Cardiosporidium</taxon>
    </lineage>
</organism>
<keyword evidence="3" id="KW-0804">Transcription</keyword>
<evidence type="ECO:0000256" key="1">
    <source>
        <dbReference type="ARBA" id="ARBA00023015"/>
    </source>
</evidence>
<comment type="caution">
    <text evidence="9">The sequence shown here is derived from an EMBL/GenBank/DDBJ whole genome shotgun (WGS) entry which is preliminary data.</text>
</comment>
<dbReference type="InterPro" id="IPR009057">
    <property type="entry name" value="Homeodomain-like_sf"/>
</dbReference>
<feature type="domain" description="Myb-like" evidence="6">
    <location>
        <begin position="355"/>
        <end position="406"/>
    </location>
</feature>
<dbReference type="PROSITE" id="PS51293">
    <property type="entry name" value="SANT"/>
    <property type="match status" value="1"/>
</dbReference>
<accession>A0ABQ7JBB1</accession>
<feature type="domain" description="Myb-like" evidence="6">
    <location>
        <begin position="407"/>
        <end position="439"/>
    </location>
</feature>
<keyword evidence="1" id="KW-0805">Transcription regulation</keyword>
<dbReference type="GO" id="GO:0003677">
    <property type="term" value="F:DNA binding"/>
    <property type="evidence" value="ECO:0007669"/>
    <property type="project" value="UniProtKB-KW"/>
</dbReference>
<feature type="region of interest" description="Disordered" evidence="5">
    <location>
        <begin position="60"/>
        <end position="88"/>
    </location>
</feature>
<dbReference type="PROSITE" id="PS50090">
    <property type="entry name" value="MYB_LIKE"/>
    <property type="match status" value="4"/>
</dbReference>
<keyword evidence="2 9" id="KW-0238">DNA-binding</keyword>
<keyword evidence="4" id="KW-0539">Nucleus</keyword>
<evidence type="ECO:0000259" key="6">
    <source>
        <dbReference type="PROSITE" id="PS50090"/>
    </source>
</evidence>
<feature type="domain" description="HTH myb-type" evidence="8">
    <location>
        <begin position="411"/>
        <end position="439"/>
    </location>
</feature>
<evidence type="ECO:0000313" key="10">
    <source>
        <dbReference type="Proteomes" id="UP000823046"/>
    </source>
</evidence>
<dbReference type="Proteomes" id="UP000823046">
    <property type="component" value="Unassembled WGS sequence"/>
</dbReference>
<feature type="compositionally biased region" description="Low complexity" evidence="5">
    <location>
        <begin position="64"/>
        <end position="77"/>
    </location>
</feature>
<reference evidence="9 10" key="1">
    <citation type="journal article" date="2020" name="bioRxiv">
        <title>Metabolic contributions of an alphaproteobacterial endosymbiont in the apicomplexan Cardiosporidium cionae.</title>
        <authorList>
            <person name="Hunter E.S."/>
            <person name="Paight C.J."/>
            <person name="Lane C.E."/>
        </authorList>
    </citation>
    <scope>NUCLEOTIDE SEQUENCE [LARGE SCALE GENOMIC DNA]</scope>
    <source>
        <strain evidence="9">ESH_2018</strain>
    </source>
</reference>
<feature type="non-terminal residue" evidence="9">
    <location>
        <position position="439"/>
    </location>
</feature>
<dbReference type="Pfam" id="PF13921">
    <property type="entry name" value="Myb_DNA-bind_6"/>
    <property type="match status" value="2"/>
</dbReference>
<evidence type="ECO:0000259" key="8">
    <source>
        <dbReference type="PROSITE" id="PS51294"/>
    </source>
</evidence>
<dbReference type="PANTHER" id="PTHR46621:SF1">
    <property type="entry name" value="SNRNA-ACTIVATING PROTEIN COMPLEX SUBUNIT 4"/>
    <property type="match status" value="1"/>
</dbReference>
<dbReference type="InterPro" id="IPR017930">
    <property type="entry name" value="Myb_dom"/>
</dbReference>
<feature type="domain" description="SANT" evidence="7">
    <location>
        <begin position="410"/>
        <end position="439"/>
    </location>
</feature>
<evidence type="ECO:0000256" key="4">
    <source>
        <dbReference type="ARBA" id="ARBA00023242"/>
    </source>
</evidence>
<dbReference type="InterPro" id="IPR051575">
    <property type="entry name" value="Myb-like_DNA-bd"/>
</dbReference>
<gene>
    <name evidence="9" type="ORF">IE077_000380</name>
</gene>
<dbReference type="CDD" id="cd00167">
    <property type="entry name" value="SANT"/>
    <property type="match status" value="2"/>
</dbReference>
<dbReference type="InterPro" id="IPR001005">
    <property type="entry name" value="SANT/Myb"/>
</dbReference>
<evidence type="ECO:0000256" key="3">
    <source>
        <dbReference type="ARBA" id="ARBA00023163"/>
    </source>
</evidence>
<evidence type="ECO:0000259" key="7">
    <source>
        <dbReference type="PROSITE" id="PS51293"/>
    </source>
</evidence>
<keyword evidence="10" id="KW-1185">Reference proteome</keyword>
<dbReference type="EMBL" id="JADAQX010000266">
    <property type="protein sequence ID" value="KAF8820945.1"/>
    <property type="molecule type" value="Genomic_DNA"/>
</dbReference>
<evidence type="ECO:0000256" key="2">
    <source>
        <dbReference type="ARBA" id="ARBA00023125"/>
    </source>
</evidence>
<dbReference type="Gene3D" id="1.10.10.60">
    <property type="entry name" value="Homeodomain-like"/>
    <property type="match status" value="5"/>
</dbReference>
<feature type="domain" description="HTH myb-type" evidence="8">
    <location>
        <begin position="355"/>
        <end position="410"/>
    </location>
</feature>
<evidence type="ECO:0000256" key="5">
    <source>
        <dbReference type="SAM" id="MobiDB-lite"/>
    </source>
</evidence>
<dbReference type="InterPro" id="IPR017884">
    <property type="entry name" value="SANT_dom"/>
</dbReference>
<dbReference type="SUPFAM" id="SSF46689">
    <property type="entry name" value="Homeodomain-like"/>
    <property type="match status" value="4"/>
</dbReference>
<feature type="domain" description="Myb-like" evidence="6">
    <location>
        <begin position="303"/>
        <end position="354"/>
    </location>
</feature>
<dbReference type="PANTHER" id="PTHR46621">
    <property type="entry name" value="SNRNA-ACTIVATING PROTEIN COMPLEX SUBUNIT 4"/>
    <property type="match status" value="1"/>
</dbReference>
<dbReference type="SMART" id="SM00717">
    <property type="entry name" value="SANT"/>
    <property type="match status" value="4"/>
</dbReference>
<name>A0ABQ7JBB1_9APIC</name>
<dbReference type="PROSITE" id="PS51294">
    <property type="entry name" value="HTH_MYB"/>
    <property type="match status" value="3"/>
</dbReference>
<dbReference type="Pfam" id="PF00249">
    <property type="entry name" value="Myb_DNA-binding"/>
    <property type="match status" value="1"/>
</dbReference>
<protein>
    <submittedName>
        <fullName evidence="9">Myb family Dna-binding domain-containing protein</fullName>
    </submittedName>
</protein>
<evidence type="ECO:0000313" key="9">
    <source>
        <dbReference type="EMBL" id="KAF8820945.1"/>
    </source>
</evidence>
<feature type="domain" description="Myb-like" evidence="6">
    <location>
        <begin position="245"/>
        <end position="297"/>
    </location>
</feature>